<comment type="catalytic activity">
    <reaction evidence="6">
        <text>(6S)-5,6,7,8-tetrahydrofolate + formate + ATP = (6R)-10-formyltetrahydrofolate + ADP + phosphate</text>
        <dbReference type="Rhea" id="RHEA:20221"/>
        <dbReference type="ChEBI" id="CHEBI:15740"/>
        <dbReference type="ChEBI" id="CHEBI:30616"/>
        <dbReference type="ChEBI" id="CHEBI:43474"/>
        <dbReference type="ChEBI" id="CHEBI:57453"/>
        <dbReference type="ChEBI" id="CHEBI:195366"/>
        <dbReference type="ChEBI" id="CHEBI:456216"/>
        <dbReference type="EC" id="6.3.4.3"/>
    </reaction>
</comment>
<comment type="caution">
    <text evidence="7">The sequence shown here is derived from an EMBL/GenBank/DDBJ whole genome shotgun (WGS) entry which is preliminary data.</text>
</comment>
<gene>
    <name evidence="6" type="primary">fhs</name>
    <name evidence="7" type="ORF">QJ521_01535</name>
</gene>
<organism evidence="7 8">
    <name type="scientific">Peloplasma aerotolerans</name>
    <dbReference type="NCBI Taxonomy" id="3044389"/>
    <lineage>
        <taxon>Bacteria</taxon>
        <taxon>Bacillati</taxon>
        <taxon>Mycoplasmatota</taxon>
        <taxon>Mollicutes</taxon>
        <taxon>Acholeplasmatales</taxon>
        <taxon>Acholeplasmataceae</taxon>
        <taxon>Peloplasma</taxon>
    </lineage>
</organism>
<dbReference type="Gene3D" id="3.30.1510.10">
    <property type="entry name" value="Domain 2, N(10)-formyltetrahydrofolate synthetase"/>
    <property type="match status" value="1"/>
</dbReference>
<dbReference type="Pfam" id="PF01268">
    <property type="entry name" value="FTHFS"/>
    <property type="match status" value="1"/>
</dbReference>
<evidence type="ECO:0000256" key="1">
    <source>
        <dbReference type="ARBA" id="ARBA00004777"/>
    </source>
</evidence>
<keyword evidence="4 6" id="KW-0547">Nucleotide-binding</keyword>
<dbReference type="InterPro" id="IPR000559">
    <property type="entry name" value="Formate_THF_ligase"/>
</dbReference>
<keyword evidence="3 6" id="KW-0436">Ligase</keyword>
<reference evidence="7" key="1">
    <citation type="submission" date="2023-05" db="EMBL/GenBank/DDBJ databases">
        <title>Mariniplasma microaerophilum sp. nov., a novel anaerobic mollicute isolated from terrestrial mud volcano, Taman Peninsula, Russia.</title>
        <authorList>
            <person name="Khomyakova M.A."/>
            <person name="Merkel A.Y."/>
            <person name="Slobodkin A.I."/>
        </authorList>
    </citation>
    <scope>NUCLEOTIDE SEQUENCE</scope>
    <source>
        <strain evidence="7">M4Ah</strain>
    </source>
</reference>
<sequence length="531" mass="57860">MKKITLLCEEMGVDPEECIPYGFDKAKIDLKVLKRLKEKENGKLILVTATTPTPAGEGKTTISIGLTQGLKHIGKHPILALREPSLGPVFGLKGGATGGGKSSITPIDEINLHFTGDLHAITAANNLLSALIDNHIFQGNELGIETVTWKRCMDMNDRSLREIDTPIRKDGFVITAASEIMAILALATDLTDLKNRINRILIGYTKDEKPVYVSDLGGADAMTLLMKEAMNPNLVQTLDGVPTFVHAGPFANIAHGCNSIVATKLALKLGDYAVTEAGFGADLGMEKFLDLKMPYLSKEVDAVVVVTTMRALKYHGGAEKFNEKNVDAMLKGIPLLSKHLENISNFGMKYVIALNHFYTDDQEEVDAMMKWAKDNNHPIALCKGFTEGGPGMVDLANKVVELAEEGSSFIPIYNKEDLPQQKIEKIATKIYGAKEVVFSKKALSQLDKYIEYGWNLPVCMAKTPLSLTGDPKIKGLPEEFTLDIKEIRPSLGAGFLVALTKGIMVMPGLNKTPRAMSMEVDEDGILVDGDE</sequence>
<dbReference type="InterPro" id="IPR020628">
    <property type="entry name" value="Formate_THF_ligase_CS"/>
</dbReference>
<dbReference type="Gene3D" id="3.10.410.10">
    <property type="entry name" value="Formyltetrahydrofolate synthetase, domain 3"/>
    <property type="match status" value="1"/>
</dbReference>
<dbReference type="PROSITE" id="PS00721">
    <property type="entry name" value="FTHFS_1"/>
    <property type="match status" value="1"/>
</dbReference>
<dbReference type="Gene3D" id="3.40.50.300">
    <property type="entry name" value="P-loop containing nucleotide triphosphate hydrolases"/>
    <property type="match status" value="1"/>
</dbReference>
<evidence type="ECO:0000313" key="8">
    <source>
        <dbReference type="Proteomes" id="UP001431532"/>
    </source>
</evidence>
<evidence type="ECO:0000313" key="7">
    <source>
        <dbReference type="EMBL" id="MDI6452231.1"/>
    </source>
</evidence>
<keyword evidence="2 6" id="KW-0554">One-carbon metabolism</keyword>
<dbReference type="InterPro" id="IPR027417">
    <property type="entry name" value="P-loop_NTPase"/>
</dbReference>
<evidence type="ECO:0000256" key="6">
    <source>
        <dbReference type="HAMAP-Rule" id="MF_01543"/>
    </source>
</evidence>
<name>A0AAW6U833_9MOLU</name>
<accession>A0AAW6U833</accession>
<dbReference type="GO" id="GO:0004329">
    <property type="term" value="F:formate-tetrahydrofolate ligase activity"/>
    <property type="evidence" value="ECO:0007669"/>
    <property type="project" value="UniProtKB-UniRule"/>
</dbReference>
<protein>
    <recommendedName>
        <fullName evidence="6">Formate--tetrahydrofolate ligase</fullName>
        <ecNumber evidence="6">6.3.4.3</ecNumber>
    </recommendedName>
    <alternativeName>
        <fullName evidence="6">Formyltetrahydrofolate synthetase</fullName>
        <shortName evidence="6">FHS</shortName>
        <shortName evidence="6">FTHFS</shortName>
    </alternativeName>
</protein>
<comment type="pathway">
    <text evidence="1 6">One-carbon metabolism; tetrahydrofolate interconversion.</text>
</comment>
<dbReference type="HAMAP" id="MF_01543">
    <property type="entry name" value="FTHFS"/>
    <property type="match status" value="1"/>
</dbReference>
<dbReference type="GO" id="GO:0005524">
    <property type="term" value="F:ATP binding"/>
    <property type="evidence" value="ECO:0007669"/>
    <property type="project" value="UniProtKB-UniRule"/>
</dbReference>
<keyword evidence="8" id="KW-1185">Reference proteome</keyword>
<dbReference type="EC" id="6.3.4.3" evidence="6"/>
<evidence type="ECO:0000256" key="2">
    <source>
        <dbReference type="ARBA" id="ARBA00022563"/>
    </source>
</evidence>
<evidence type="ECO:0000256" key="4">
    <source>
        <dbReference type="ARBA" id="ARBA00022741"/>
    </source>
</evidence>
<dbReference type="GO" id="GO:0035999">
    <property type="term" value="P:tetrahydrofolate interconversion"/>
    <property type="evidence" value="ECO:0007669"/>
    <property type="project" value="UniProtKB-UniRule"/>
</dbReference>
<proteinExistence type="inferred from homology"/>
<dbReference type="RefSeq" id="WP_282838646.1">
    <property type="nucleotide sequence ID" value="NZ_JASCXW010000002.1"/>
</dbReference>
<keyword evidence="5 6" id="KW-0067">ATP-binding</keyword>
<dbReference type="NCBIfam" id="NF010030">
    <property type="entry name" value="PRK13505.1"/>
    <property type="match status" value="1"/>
</dbReference>
<dbReference type="Proteomes" id="UP001431532">
    <property type="component" value="Unassembled WGS sequence"/>
</dbReference>
<feature type="binding site" evidence="6">
    <location>
        <begin position="53"/>
        <end position="60"/>
    </location>
    <ligand>
        <name>ATP</name>
        <dbReference type="ChEBI" id="CHEBI:30616"/>
    </ligand>
</feature>
<evidence type="ECO:0000256" key="5">
    <source>
        <dbReference type="ARBA" id="ARBA00022840"/>
    </source>
</evidence>
<comment type="similarity">
    <text evidence="6">Belongs to the formate--tetrahydrofolate ligase family.</text>
</comment>
<dbReference type="AlphaFoldDB" id="A0AAW6U833"/>
<evidence type="ECO:0000256" key="3">
    <source>
        <dbReference type="ARBA" id="ARBA00022598"/>
    </source>
</evidence>
<dbReference type="SUPFAM" id="SSF52540">
    <property type="entry name" value="P-loop containing nucleoside triphosphate hydrolases"/>
    <property type="match status" value="1"/>
</dbReference>
<dbReference type="EMBL" id="JASCXW010000002">
    <property type="protein sequence ID" value="MDI6452231.1"/>
    <property type="molecule type" value="Genomic_DNA"/>
</dbReference>